<comment type="caution">
    <text evidence="1">The sequence shown here is derived from an EMBL/GenBank/DDBJ whole genome shotgun (WGS) entry which is preliminary data.</text>
</comment>
<evidence type="ECO:0000313" key="1">
    <source>
        <dbReference type="EMBL" id="MCB5411099.1"/>
    </source>
</evidence>
<reference evidence="1 2" key="1">
    <citation type="submission" date="2020-07" db="EMBL/GenBank/DDBJ databases">
        <title>Pseudogemmobacter sp. nov., isolated from poultry manure in Taiwan.</title>
        <authorList>
            <person name="Lin S.-Y."/>
            <person name="Tang Y.-S."/>
            <person name="Young C.-C."/>
        </authorList>
    </citation>
    <scope>NUCLEOTIDE SEQUENCE [LARGE SCALE GENOMIC DNA]</scope>
    <source>
        <strain evidence="1 2">CC-YST710</strain>
    </source>
</reference>
<organism evidence="1 2">
    <name type="scientific">Pseudogemmobacter faecipullorum</name>
    <dbReference type="NCBI Taxonomy" id="2755041"/>
    <lineage>
        <taxon>Bacteria</taxon>
        <taxon>Pseudomonadati</taxon>
        <taxon>Pseudomonadota</taxon>
        <taxon>Alphaproteobacteria</taxon>
        <taxon>Rhodobacterales</taxon>
        <taxon>Paracoccaceae</taxon>
        <taxon>Pseudogemmobacter</taxon>
    </lineage>
</organism>
<evidence type="ECO:0000313" key="2">
    <source>
        <dbReference type="Proteomes" id="UP001198571"/>
    </source>
</evidence>
<protein>
    <submittedName>
        <fullName evidence="1">Uncharacterized protein</fullName>
    </submittedName>
</protein>
<proteinExistence type="predicted"/>
<name>A0ABS8CNZ5_9RHOB</name>
<dbReference type="RefSeq" id="WP_226936554.1">
    <property type="nucleotide sequence ID" value="NZ_JACDXX010000013.1"/>
</dbReference>
<gene>
    <name evidence="1" type="ORF">H0485_13975</name>
</gene>
<dbReference type="EMBL" id="JACDXX010000013">
    <property type="protein sequence ID" value="MCB5411099.1"/>
    <property type="molecule type" value="Genomic_DNA"/>
</dbReference>
<dbReference type="Proteomes" id="UP001198571">
    <property type="component" value="Unassembled WGS sequence"/>
</dbReference>
<sequence length="76" mass="8310">MEADKVIAEELARRLPDWAMLPESLYPVLEQHCDLLKGLVASLQVAGREPAMIRSLVSSLLESYGNDLIAALEATS</sequence>
<keyword evidence="2" id="KW-1185">Reference proteome</keyword>
<accession>A0ABS8CNZ5</accession>